<evidence type="ECO:0000256" key="4">
    <source>
        <dbReference type="ARBA" id="ARBA00022490"/>
    </source>
</evidence>
<reference evidence="11 12" key="1">
    <citation type="submission" date="2024-10" db="EMBL/GenBank/DDBJ databases">
        <authorList>
            <person name="Kim D."/>
        </authorList>
    </citation>
    <scope>NUCLEOTIDE SEQUENCE [LARGE SCALE GENOMIC DNA]</scope>
    <source>
        <strain evidence="11">BH-2024</strain>
    </source>
</reference>
<keyword evidence="3" id="KW-0117">Actin capping</keyword>
<protein>
    <submittedName>
        <fullName evidence="11">Uncharacterized protein</fullName>
    </submittedName>
</protein>
<organism evidence="11 12">
    <name type="scientific">Heterodera trifolii</name>
    <dbReference type="NCBI Taxonomy" id="157864"/>
    <lineage>
        <taxon>Eukaryota</taxon>
        <taxon>Metazoa</taxon>
        <taxon>Ecdysozoa</taxon>
        <taxon>Nematoda</taxon>
        <taxon>Chromadorea</taxon>
        <taxon>Rhabditida</taxon>
        <taxon>Tylenchina</taxon>
        <taxon>Tylenchomorpha</taxon>
        <taxon>Tylenchoidea</taxon>
        <taxon>Heteroderidae</taxon>
        <taxon>Heteroderinae</taxon>
        <taxon>Heterodera</taxon>
    </lineage>
</organism>
<dbReference type="PANTHER" id="PTHR11915">
    <property type="entry name" value="SPECTRIN/FILAMIN RELATED CYTOSKELETAL PROTEIN"/>
    <property type="match status" value="1"/>
</dbReference>
<dbReference type="GO" id="GO:0051693">
    <property type="term" value="P:actin filament capping"/>
    <property type="evidence" value="ECO:0007669"/>
    <property type="project" value="UniProtKB-KW"/>
</dbReference>
<evidence type="ECO:0000313" key="11">
    <source>
        <dbReference type="EMBL" id="KAL3100080.1"/>
    </source>
</evidence>
<evidence type="ECO:0000256" key="5">
    <source>
        <dbReference type="ARBA" id="ARBA00022553"/>
    </source>
</evidence>
<comment type="caution">
    <text evidence="11">The sequence shown here is derived from an EMBL/GenBank/DDBJ whole genome shotgun (WGS) entry which is preliminary data.</text>
</comment>
<dbReference type="FunFam" id="1.20.58.60:FF:000020">
    <property type="entry name" value="Spectrin alpha chain, non-erythrocytic 1"/>
    <property type="match status" value="1"/>
</dbReference>
<dbReference type="GO" id="GO:0005856">
    <property type="term" value="C:cytoskeleton"/>
    <property type="evidence" value="ECO:0007669"/>
    <property type="project" value="UniProtKB-SubCell"/>
</dbReference>
<dbReference type="SMART" id="SM00150">
    <property type="entry name" value="SPEC"/>
    <property type="match status" value="4"/>
</dbReference>
<dbReference type="InterPro" id="IPR018159">
    <property type="entry name" value="Spectrin/alpha-actinin"/>
</dbReference>
<keyword evidence="5" id="KW-0597">Phosphoprotein</keyword>
<evidence type="ECO:0000256" key="3">
    <source>
        <dbReference type="ARBA" id="ARBA00022467"/>
    </source>
</evidence>
<evidence type="ECO:0000256" key="8">
    <source>
        <dbReference type="ARBA" id="ARBA00023212"/>
    </source>
</evidence>
<keyword evidence="12" id="KW-1185">Reference proteome</keyword>
<keyword evidence="6" id="KW-0677">Repeat</keyword>
<dbReference type="GO" id="GO:0003779">
    <property type="term" value="F:actin binding"/>
    <property type="evidence" value="ECO:0007669"/>
    <property type="project" value="UniProtKB-KW"/>
</dbReference>
<dbReference type="GO" id="GO:0045169">
    <property type="term" value="C:fusome"/>
    <property type="evidence" value="ECO:0007669"/>
    <property type="project" value="UniProtKB-ARBA"/>
</dbReference>
<keyword evidence="8" id="KW-0206">Cytoskeleton</keyword>
<keyword evidence="9" id="KW-0175">Coiled coil</keyword>
<dbReference type="GO" id="GO:0016328">
    <property type="term" value="C:lateral plasma membrane"/>
    <property type="evidence" value="ECO:0007669"/>
    <property type="project" value="UniProtKB-ARBA"/>
</dbReference>
<sequence length="543" mass="64002">MSQLSKLRLSVGRTVLTKRAKEGKRAQKGQQTSNEQEEKEVQRMDLLINGHVKGQNGVLDHYSQFKDFAKTKRDRLEEARQFQYFKRDADELEIWILEKLQTAAEESFRDPTNLQAKIQKHDAFVAEVPEVQAHSNAITKLDKTGNDMIQHDHYEKETIRKRLDRLHELWDRLFAMLENKGIKLQQTLKLLQFVRKCDEMLYWIKNKIQFVSTDDLDADLEHVEVMQRKFDEFLKELKSHESRVLDINHEANALIDEGYPEQQQIHGKRDEVNEAWHKLGTLTSTRGEALFGAKQIQRFYRDIDETLVWMGKKELTLATDDFGRDLNNVQALQRKHEDTERDLAALESKMDELGTETNRLCQLYPEKSEDIAAKVDEARGRWEALKLSAEQRKRGLDRSYNRHRFMADYRELVEWTKGIQALIQSSELAKDVAGAEALLEQHQEHKGEIEARTDSFKQTAETGQRLLDEDIEEADEIRQCLQNLAMEQTSLNNLWEERRILYEQCMDLQLFYRDTEQAESWMTKQELLARRRHLMDPMAQRRE</sequence>
<proteinExistence type="inferred from homology"/>
<dbReference type="AlphaFoldDB" id="A0ABD2KAX5"/>
<name>A0ABD2KAX5_9BILA</name>
<feature type="coiled-coil region" evidence="9">
    <location>
        <begin position="329"/>
        <end position="356"/>
    </location>
</feature>
<evidence type="ECO:0000256" key="6">
    <source>
        <dbReference type="ARBA" id="ARBA00022737"/>
    </source>
</evidence>
<dbReference type="GO" id="GO:0008017">
    <property type="term" value="F:microtubule binding"/>
    <property type="evidence" value="ECO:0007669"/>
    <property type="project" value="UniProtKB-ARBA"/>
</dbReference>
<evidence type="ECO:0000256" key="7">
    <source>
        <dbReference type="ARBA" id="ARBA00023203"/>
    </source>
</evidence>
<evidence type="ECO:0000256" key="2">
    <source>
        <dbReference type="ARBA" id="ARBA00006826"/>
    </source>
</evidence>
<dbReference type="Pfam" id="PF00435">
    <property type="entry name" value="Spectrin"/>
    <property type="match status" value="4"/>
</dbReference>
<dbReference type="CDD" id="cd00176">
    <property type="entry name" value="SPEC"/>
    <property type="match status" value="2"/>
</dbReference>
<dbReference type="EMBL" id="JBICBT010000800">
    <property type="protein sequence ID" value="KAL3100080.1"/>
    <property type="molecule type" value="Genomic_DNA"/>
</dbReference>
<dbReference type="GO" id="GO:0042062">
    <property type="term" value="P:long-term strengthening of neuromuscular junction"/>
    <property type="evidence" value="ECO:0007669"/>
    <property type="project" value="UniProtKB-ARBA"/>
</dbReference>
<keyword evidence="7" id="KW-0009">Actin-binding</keyword>
<evidence type="ECO:0000313" key="12">
    <source>
        <dbReference type="Proteomes" id="UP001620626"/>
    </source>
</evidence>
<accession>A0ABD2KAX5</accession>
<evidence type="ECO:0000256" key="9">
    <source>
        <dbReference type="SAM" id="Coils"/>
    </source>
</evidence>
<dbReference type="FunFam" id="1.20.58.60:FF:000013">
    <property type="entry name" value="Spectrin alpha chain, non-erythrocytic 1"/>
    <property type="match status" value="1"/>
</dbReference>
<gene>
    <name evidence="11" type="ORF">niasHT_022908</name>
</gene>
<evidence type="ECO:0000256" key="10">
    <source>
        <dbReference type="SAM" id="MobiDB-lite"/>
    </source>
</evidence>
<comment type="similarity">
    <text evidence="2">Belongs to the spectrin family.</text>
</comment>
<dbReference type="Proteomes" id="UP001620626">
    <property type="component" value="Unassembled WGS sequence"/>
</dbReference>
<dbReference type="Gene3D" id="1.20.58.60">
    <property type="match status" value="3"/>
</dbReference>
<dbReference type="InterPro" id="IPR002017">
    <property type="entry name" value="Spectrin_repeat"/>
</dbReference>
<dbReference type="GO" id="GO:0007026">
    <property type="term" value="P:negative regulation of microtubule depolymerization"/>
    <property type="evidence" value="ECO:0007669"/>
    <property type="project" value="UniProtKB-ARBA"/>
</dbReference>
<evidence type="ECO:0000256" key="1">
    <source>
        <dbReference type="ARBA" id="ARBA00004245"/>
    </source>
</evidence>
<dbReference type="SUPFAM" id="SSF46966">
    <property type="entry name" value="Spectrin repeat"/>
    <property type="match status" value="3"/>
</dbReference>
<comment type="subcellular location">
    <subcellularLocation>
        <location evidence="1">Cytoplasm</location>
        <location evidence="1">Cytoskeleton</location>
    </subcellularLocation>
</comment>
<keyword evidence="4" id="KW-0963">Cytoplasm</keyword>
<feature type="region of interest" description="Disordered" evidence="10">
    <location>
        <begin position="18"/>
        <end position="40"/>
    </location>
</feature>